<sequence length="165" mass="17885">MEIRFTVPPDPVRARRQVRATLRSKFRKLYVLGTLLVIAGVVLLVGGHPSGYAPLAAGAAVLGLPWLLPRAVAKARTGLFAETATYELTDDEVRARTPSFGIGYGWEAVKRVDDTDGFWVVVVGNGAGALALPWKLLPEADRDRARAFLVARGLLKAEVPVRNAR</sequence>
<protein>
    <recommendedName>
        <fullName evidence="4">YcxB-like protein domain-containing protein</fullName>
    </recommendedName>
</protein>
<accession>A0ABY5VWC1</accession>
<evidence type="ECO:0000313" key="2">
    <source>
        <dbReference type="EMBL" id="UWP81411.1"/>
    </source>
</evidence>
<dbReference type="RefSeq" id="WP_259859175.1">
    <property type="nucleotide sequence ID" value="NZ_BAAAST010000002.1"/>
</dbReference>
<dbReference type="EMBL" id="CP073720">
    <property type="protein sequence ID" value="UWP81411.1"/>
    <property type="molecule type" value="Genomic_DNA"/>
</dbReference>
<name>A0ABY5VWC1_9ACTN</name>
<feature type="transmembrane region" description="Helical" evidence="1">
    <location>
        <begin position="52"/>
        <end position="68"/>
    </location>
</feature>
<dbReference type="Proteomes" id="UP001059617">
    <property type="component" value="Chromosome"/>
</dbReference>
<organism evidence="2 3">
    <name type="scientific">Dactylosporangium fulvum</name>
    <dbReference type="NCBI Taxonomy" id="53359"/>
    <lineage>
        <taxon>Bacteria</taxon>
        <taxon>Bacillati</taxon>
        <taxon>Actinomycetota</taxon>
        <taxon>Actinomycetes</taxon>
        <taxon>Micromonosporales</taxon>
        <taxon>Micromonosporaceae</taxon>
        <taxon>Dactylosporangium</taxon>
    </lineage>
</organism>
<keyword evidence="1" id="KW-0472">Membrane</keyword>
<reference evidence="2" key="1">
    <citation type="submission" date="2021-04" db="EMBL/GenBank/DDBJ databases">
        <authorList>
            <person name="Hartkoorn R.C."/>
            <person name="Beaudoing E."/>
            <person name="Hot D."/>
        </authorList>
    </citation>
    <scope>NUCLEOTIDE SEQUENCE</scope>
    <source>
        <strain evidence="2">NRRL B-16292</strain>
    </source>
</reference>
<gene>
    <name evidence="2" type="ORF">Dfulv_40865</name>
</gene>
<keyword evidence="1" id="KW-1133">Transmembrane helix</keyword>
<proteinExistence type="predicted"/>
<keyword evidence="3" id="KW-1185">Reference proteome</keyword>
<evidence type="ECO:0000313" key="3">
    <source>
        <dbReference type="Proteomes" id="UP001059617"/>
    </source>
</evidence>
<feature type="transmembrane region" description="Helical" evidence="1">
    <location>
        <begin position="29"/>
        <end position="46"/>
    </location>
</feature>
<evidence type="ECO:0008006" key="4">
    <source>
        <dbReference type="Google" id="ProtNLM"/>
    </source>
</evidence>
<evidence type="ECO:0000256" key="1">
    <source>
        <dbReference type="SAM" id="Phobius"/>
    </source>
</evidence>
<reference evidence="2" key="2">
    <citation type="submission" date="2022-09" db="EMBL/GenBank/DDBJ databases">
        <title>Biosynthetic gene clusters of Dactylosporangioum fulvum.</title>
        <authorList>
            <person name="Caradec T."/>
        </authorList>
    </citation>
    <scope>NUCLEOTIDE SEQUENCE</scope>
    <source>
        <strain evidence="2">NRRL B-16292</strain>
    </source>
</reference>
<keyword evidence="1" id="KW-0812">Transmembrane</keyword>